<keyword evidence="3 5" id="KW-1133">Transmembrane helix</keyword>
<organism evidence="6 7">
    <name type="scientific">Rugosimonospora acidiphila</name>
    <dbReference type="NCBI Taxonomy" id="556531"/>
    <lineage>
        <taxon>Bacteria</taxon>
        <taxon>Bacillati</taxon>
        <taxon>Actinomycetota</taxon>
        <taxon>Actinomycetes</taxon>
        <taxon>Micromonosporales</taxon>
        <taxon>Micromonosporaceae</taxon>
        <taxon>Rugosimonospora</taxon>
    </lineage>
</organism>
<evidence type="ECO:0000256" key="4">
    <source>
        <dbReference type="ARBA" id="ARBA00023136"/>
    </source>
</evidence>
<feature type="transmembrane region" description="Helical" evidence="5">
    <location>
        <begin position="6"/>
        <end position="25"/>
    </location>
</feature>
<dbReference type="EMBL" id="BAABJQ010000008">
    <property type="protein sequence ID" value="GAA5186163.1"/>
    <property type="molecule type" value="Genomic_DNA"/>
</dbReference>
<reference evidence="7" key="1">
    <citation type="journal article" date="2019" name="Int. J. Syst. Evol. Microbiol.">
        <title>The Global Catalogue of Microorganisms (GCM) 10K type strain sequencing project: providing services to taxonomists for standard genome sequencing and annotation.</title>
        <authorList>
            <consortium name="The Broad Institute Genomics Platform"/>
            <consortium name="The Broad Institute Genome Sequencing Center for Infectious Disease"/>
            <person name="Wu L."/>
            <person name="Ma J."/>
        </authorList>
    </citation>
    <scope>NUCLEOTIDE SEQUENCE [LARGE SCALE GENOMIC DNA]</scope>
    <source>
        <strain evidence="7">JCM 18304</strain>
    </source>
</reference>
<evidence type="ECO:0000313" key="6">
    <source>
        <dbReference type="EMBL" id="GAA5186163.1"/>
    </source>
</evidence>
<keyword evidence="2 5" id="KW-0812">Transmembrane</keyword>
<evidence type="ECO:0008006" key="8">
    <source>
        <dbReference type="Google" id="ProtNLM"/>
    </source>
</evidence>
<dbReference type="Proteomes" id="UP001501570">
    <property type="component" value="Unassembled WGS sequence"/>
</dbReference>
<keyword evidence="7" id="KW-1185">Reference proteome</keyword>
<evidence type="ECO:0000313" key="7">
    <source>
        <dbReference type="Proteomes" id="UP001501570"/>
    </source>
</evidence>
<name>A0ABP9RTK6_9ACTN</name>
<protein>
    <recommendedName>
        <fullName evidence="8">Manganese efflux pump MntP</fullName>
    </recommendedName>
</protein>
<dbReference type="PANTHER" id="PTHR35529">
    <property type="entry name" value="MANGANESE EFFLUX PUMP MNTP-RELATED"/>
    <property type="match status" value="1"/>
</dbReference>
<dbReference type="RefSeq" id="WP_345630317.1">
    <property type="nucleotide sequence ID" value="NZ_BAABJQ010000008.1"/>
</dbReference>
<proteinExistence type="predicted"/>
<evidence type="ECO:0000256" key="2">
    <source>
        <dbReference type="ARBA" id="ARBA00022692"/>
    </source>
</evidence>
<keyword evidence="1" id="KW-1003">Cell membrane</keyword>
<dbReference type="Pfam" id="PF02659">
    <property type="entry name" value="Mntp"/>
    <property type="match status" value="1"/>
</dbReference>
<dbReference type="InterPro" id="IPR003810">
    <property type="entry name" value="Mntp/YtaF"/>
</dbReference>
<dbReference type="PANTHER" id="PTHR35529:SF1">
    <property type="entry name" value="MANGANESE EFFLUX PUMP MNTP-RELATED"/>
    <property type="match status" value="1"/>
</dbReference>
<feature type="transmembrane region" description="Helical" evidence="5">
    <location>
        <begin position="96"/>
        <end position="113"/>
    </location>
</feature>
<feature type="transmembrane region" description="Helical" evidence="5">
    <location>
        <begin position="62"/>
        <end position="84"/>
    </location>
</feature>
<feature type="transmembrane region" description="Helical" evidence="5">
    <location>
        <begin position="165"/>
        <end position="183"/>
    </location>
</feature>
<accession>A0ABP9RTK6</accession>
<feature type="transmembrane region" description="Helical" evidence="5">
    <location>
        <begin position="125"/>
        <end position="144"/>
    </location>
</feature>
<feature type="transmembrane region" description="Helical" evidence="5">
    <location>
        <begin position="37"/>
        <end position="56"/>
    </location>
</feature>
<evidence type="ECO:0000256" key="3">
    <source>
        <dbReference type="ARBA" id="ARBA00022989"/>
    </source>
</evidence>
<comment type="caution">
    <text evidence="6">The sequence shown here is derived from an EMBL/GenBank/DDBJ whole genome shotgun (WGS) entry which is preliminary data.</text>
</comment>
<evidence type="ECO:0000256" key="5">
    <source>
        <dbReference type="SAM" id="Phobius"/>
    </source>
</evidence>
<keyword evidence="4 5" id="KW-0472">Membrane</keyword>
<evidence type="ECO:0000256" key="1">
    <source>
        <dbReference type="ARBA" id="ARBA00022475"/>
    </source>
</evidence>
<sequence length="184" mass="18752">MVLELVGFVLPLGLDSFAVAAALGTAGGLTRAARWRISALFVVFEAGMPLVGLAAGAPLARAVGDVADCLAAAAVIAMGAWMLVHDDDDEEKAGRLVTARGVALLGLGLSISLDELAIGFGVGLSRLPVLPVIIAIGVQAFVAVQLGVRLGTRVSERLREAAERLAGIALIALGLLLIAERLLA</sequence>
<gene>
    <name evidence="6" type="ORF">GCM10023322_31810</name>
</gene>